<dbReference type="AlphaFoldDB" id="A0A0F9XSC4"/>
<dbReference type="InterPro" id="IPR029069">
    <property type="entry name" value="HotDog_dom_sf"/>
</dbReference>
<dbReference type="InterPro" id="IPR052061">
    <property type="entry name" value="PTE-AB_protein"/>
</dbReference>
<evidence type="ECO:0000259" key="1">
    <source>
        <dbReference type="Pfam" id="PF03061"/>
    </source>
</evidence>
<proteinExistence type="predicted"/>
<organism evidence="2 3">
    <name type="scientific">Trichoderma harzianum</name>
    <name type="common">Hypocrea lixii</name>
    <dbReference type="NCBI Taxonomy" id="5544"/>
    <lineage>
        <taxon>Eukaryota</taxon>
        <taxon>Fungi</taxon>
        <taxon>Dikarya</taxon>
        <taxon>Ascomycota</taxon>
        <taxon>Pezizomycotina</taxon>
        <taxon>Sordariomycetes</taxon>
        <taxon>Hypocreomycetidae</taxon>
        <taxon>Hypocreales</taxon>
        <taxon>Hypocreaceae</taxon>
        <taxon>Trichoderma</taxon>
    </lineage>
</organism>
<dbReference type="CDD" id="cd03443">
    <property type="entry name" value="PaaI_thioesterase"/>
    <property type="match status" value="1"/>
</dbReference>
<dbReference type="PANTHER" id="PTHR47260:SF6">
    <property type="entry name" value="THIOESTERASE DOMAIN-CONTAINING PROTEIN"/>
    <property type="match status" value="1"/>
</dbReference>
<dbReference type="PANTHER" id="PTHR47260">
    <property type="entry name" value="UPF0644 PROTEIN PB2B4.06"/>
    <property type="match status" value="1"/>
</dbReference>
<evidence type="ECO:0000313" key="2">
    <source>
        <dbReference type="EMBL" id="KKP07335.1"/>
    </source>
</evidence>
<dbReference type="Pfam" id="PF03061">
    <property type="entry name" value="4HBT"/>
    <property type="match status" value="1"/>
</dbReference>
<evidence type="ECO:0000313" key="3">
    <source>
        <dbReference type="Proteomes" id="UP000034112"/>
    </source>
</evidence>
<accession>A0A0F9XSC4</accession>
<dbReference type="Gene3D" id="3.10.129.10">
    <property type="entry name" value="Hotdog Thioesterase"/>
    <property type="match status" value="1"/>
</dbReference>
<dbReference type="OrthoDB" id="506431at2759"/>
<dbReference type="InterPro" id="IPR006683">
    <property type="entry name" value="Thioestr_dom"/>
</dbReference>
<protein>
    <recommendedName>
        <fullName evidence="1">Thioesterase domain-containing protein</fullName>
    </recommendedName>
</protein>
<dbReference type="EMBL" id="JOKZ01000008">
    <property type="protein sequence ID" value="KKP07335.1"/>
    <property type="molecule type" value="Genomic_DNA"/>
</dbReference>
<name>A0A0F9XSC4_TRIHA</name>
<gene>
    <name evidence="2" type="ORF">THAR02_00532</name>
</gene>
<comment type="caution">
    <text evidence="2">The sequence shown here is derived from an EMBL/GenBank/DDBJ whole genome shotgun (WGS) entry which is preliminary data.</text>
</comment>
<dbReference type="Proteomes" id="UP000034112">
    <property type="component" value="Unassembled WGS sequence"/>
</dbReference>
<feature type="domain" description="Thioesterase" evidence="1">
    <location>
        <begin position="486"/>
        <end position="569"/>
    </location>
</feature>
<reference evidence="3" key="1">
    <citation type="journal article" date="2015" name="Genome Announc.">
        <title>Draft whole-genome sequence of the biocontrol agent Trichoderma harzianum T6776.</title>
        <authorList>
            <person name="Baroncelli R."/>
            <person name="Piaggeschi G."/>
            <person name="Fiorini L."/>
            <person name="Bertolini E."/>
            <person name="Zapparata A."/>
            <person name="Pe M.E."/>
            <person name="Sarrocco S."/>
            <person name="Vannacci G."/>
        </authorList>
    </citation>
    <scope>NUCLEOTIDE SEQUENCE [LARGE SCALE GENOMIC DNA]</scope>
    <source>
        <strain evidence="3">T6776</strain>
    </source>
</reference>
<sequence>MECSTSPPQELYGRLAIAFFPDSQGDSCKAKDIIPEANTCFNMSDIFSVNSSSGFQKSKQQSGGDPTPWGVSWDLINQDLYDENANYTHTSVRMVNELVPHEGRTSQWFYEQYTPPDCQDVRLGDEKSDDVPFYCINCQTDKHGDSVEHIVDPTVDPTAVAATASFAVASFATFAVAVEEPGLSLGSMAPVVRGLSFSILAFEVAPRFHISDLNGPSLCVESFDIVFRFRNASTHSSLLCVESFEIVFRFDTSVMPRALYGLEVDRLPDSARWTLGDGGASVASWEKSCRSQLQVPISGKSGRPRQPELGIWISPFGQFKTPAFDITITVYTYIYTYIYILTLNVISRDILSLNTPLKMPQPNETTVTPLSLAPLNRVLSPPLGLIPPNTPPSLYASSVSHFLSIPWCACLIQTPNTIPFIPQCFNPQSPAHDQLVGSTLSGPRGLQHMLCFFHTEDEAHLQDHERPIMHVSSLFALGQGLSGYEGVLHGGMMMTMVDEAMGVLHEINMALGKTGEVFGTASVTAGLDIKFLKPGPINQTVLVNAWVDGVEGRKTRIKCEVRDGNGVELARCSRWHNSDIDGFEHYIIGGDNG</sequence>
<dbReference type="SUPFAM" id="SSF54637">
    <property type="entry name" value="Thioesterase/thiol ester dehydrase-isomerase"/>
    <property type="match status" value="1"/>
</dbReference>